<dbReference type="SUPFAM" id="SSF55166">
    <property type="entry name" value="Hedgehog/DD-peptidase"/>
    <property type="match status" value="1"/>
</dbReference>
<gene>
    <name evidence="3" type="ORF">COT52_00300</name>
</gene>
<evidence type="ECO:0000313" key="3">
    <source>
        <dbReference type="EMBL" id="PIS21055.1"/>
    </source>
</evidence>
<sequence length="266" mass="29778">MEKEASAKMSRRDFLKASVKVAAGAVLTASGVGCSPLAKMLETKKQKGESIFPESGEPEKKPQENLPANFEIVRPISKDFPLPEGYIPEKLITLNSFPNIKLSPGKEKIQGQTEAVKSLDELFKAAGQAKIDDIYIGSAYRSWETQRYLYEQAEAKQSGQKWSAAPGTSEHNAGLAFDFTTESISHRIHSEAGFEDTPASRWLRENAHQYGFILTYCRPDIGGINQEPWHYRYVGKELSTELFNQGYLEADSNIDPINFLASHRDW</sequence>
<dbReference type="PANTHER" id="PTHR34385:SF1">
    <property type="entry name" value="PEPTIDOGLYCAN L-ALANYL-D-GLUTAMATE ENDOPEPTIDASE CWLK"/>
    <property type="match status" value="1"/>
</dbReference>
<dbReference type="GO" id="GO:0008233">
    <property type="term" value="F:peptidase activity"/>
    <property type="evidence" value="ECO:0007669"/>
    <property type="project" value="InterPro"/>
</dbReference>
<dbReference type="EMBL" id="PEYW01000006">
    <property type="protein sequence ID" value="PIS21055.1"/>
    <property type="molecule type" value="Genomic_DNA"/>
</dbReference>
<feature type="domain" description="D-alanyl-D-alanine carboxypeptidase-like core" evidence="2">
    <location>
        <begin position="112"/>
        <end position="236"/>
    </location>
</feature>
<name>A0A2H0X894_UNCKA</name>
<dbReference type="PANTHER" id="PTHR34385">
    <property type="entry name" value="D-ALANYL-D-ALANINE CARBOXYPEPTIDASE"/>
    <property type="match status" value="1"/>
</dbReference>
<dbReference type="InterPro" id="IPR009045">
    <property type="entry name" value="Zn_M74/Hedgehog-like"/>
</dbReference>
<proteinExistence type="predicted"/>
<accession>A0A2H0X894</accession>
<evidence type="ECO:0000313" key="4">
    <source>
        <dbReference type="Proteomes" id="UP000231414"/>
    </source>
</evidence>
<reference evidence="4" key="1">
    <citation type="submission" date="2017-09" db="EMBL/GenBank/DDBJ databases">
        <title>Depth-based differentiation of microbial function through sediment-hosted aquifers and enrichment of novel symbionts in the deep terrestrial subsurface.</title>
        <authorList>
            <person name="Probst A.J."/>
            <person name="Ladd B."/>
            <person name="Jarett J.K."/>
            <person name="Geller-Mcgrath D.E."/>
            <person name="Sieber C.M.K."/>
            <person name="Emerson J.B."/>
            <person name="Anantharaman K."/>
            <person name="Thomas B.C."/>
            <person name="Malmstrom R."/>
            <person name="Stieglmeier M."/>
            <person name="Klingl A."/>
            <person name="Woyke T."/>
            <person name="Ryan C.M."/>
            <person name="Banfield J.F."/>
        </authorList>
    </citation>
    <scope>NUCLEOTIDE SEQUENCE [LARGE SCALE GENOMIC DNA]</scope>
</reference>
<dbReference type="PROSITE" id="PS51257">
    <property type="entry name" value="PROKAR_LIPOPROTEIN"/>
    <property type="match status" value="1"/>
</dbReference>
<evidence type="ECO:0000256" key="1">
    <source>
        <dbReference type="SAM" id="MobiDB-lite"/>
    </source>
</evidence>
<dbReference type="NCBIfam" id="TIGR01409">
    <property type="entry name" value="TAT_signal_seq"/>
    <property type="match status" value="1"/>
</dbReference>
<dbReference type="InterPro" id="IPR006311">
    <property type="entry name" value="TAT_signal"/>
</dbReference>
<dbReference type="InterPro" id="IPR058193">
    <property type="entry name" value="VanY/YodJ_core_dom"/>
</dbReference>
<dbReference type="GO" id="GO:0006508">
    <property type="term" value="P:proteolysis"/>
    <property type="evidence" value="ECO:0007669"/>
    <property type="project" value="InterPro"/>
</dbReference>
<organism evidence="3 4">
    <name type="scientific">candidate division WWE3 bacterium CG08_land_8_20_14_0_20_43_13</name>
    <dbReference type="NCBI Taxonomy" id="1975087"/>
    <lineage>
        <taxon>Bacteria</taxon>
        <taxon>Katanobacteria</taxon>
    </lineage>
</organism>
<dbReference type="CDD" id="cd14852">
    <property type="entry name" value="LD-carboxypeptidase"/>
    <property type="match status" value="1"/>
</dbReference>
<dbReference type="InterPro" id="IPR003709">
    <property type="entry name" value="VanY-like_core_dom"/>
</dbReference>
<feature type="region of interest" description="Disordered" evidence="1">
    <location>
        <begin position="44"/>
        <end position="64"/>
    </location>
</feature>
<evidence type="ECO:0000259" key="2">
    <source>
        <dbReference type="Pfam" id="PF02557"/>
    </source>
</evidence>
<dbReference type="Pfam" id="PF02557">
    <property type="entry name" value="VanY"/>
    <property type="match status" value="1"/>
</dbReference>
<comment type="caution">
    <text evidence="3">The sequence shown here is derived from an EMBL/GenBank/DDBJ whole genome shotgun (WGS) entry which is preliminary data.</text>
</comment>
<dbReference type="PROSITE" id="PS51318">
    <property type="entry name" value="TAT"/>
    <property type="match status" value="1"/>
</dbReference>
<protein>
    <recommendedName>
        <fullName evidence="2">D-alanyl-D-alanine carboxypeptidase-like core domain-containing protein</fullName>
    </recommendedName>
</protein>
<dbReference type="InterPro" id="IPR019546">
    <property type="entry name" value="TAT_signal_bac_arc"/>
</dbReference>
<dbReference type="Proteomes" id="UP000231414">
    <property type="component" value="Unassembled WGS sequence"/>
</dbReference>
<dbReference type="Gene3D" id="3.30.1380.10">
    <property type="match status" value="1"/>
</dbReference>
<dbReference type="InterPro" id="IPR052179">
    <property type="entry name" value="DD-CPase-like"/>
</dbReference>
<dbReference type="AlphaFoldDB" id="A0A2H0X894"/>